<dbReference type="Gene3D" id="3.40.50.300">
    <property type="entry name" value="P-loop containing nucleotide triphosphate hydrolases"/>
    <property type="match status" value="1"/>
</dbReference>
<dbReference type="GO" id="GO:0006298">
    <property type="term" value="P:mismatch repair"/>
    <property type="evidence" value="ECO:0007669"/>
    <property type="project" value="InterPro"/>
</dbReference>
<dbReference type="SMART" id="SM00534">
    <property type="entry name" value="MUTSac"/>
    <property type="match status" value="1"/>
</dbReference>
<keyword evidence="2" id="KW-0227">DNA damage</keyword>
<dbReference type="InterPro" id="IPR000305">
    <property type="entry name" value="GIY-YIG_endonuc"/>
</dbReference>
<dbReference type="Pfam" id="PF01541">
    <property type="entry name" value="GIY-YIG"/>
    <property type="match status" value="1"/>
</dbReference>
<dbReference type="Gene3D" id="3.40.1170.10">
    <property type="entry name" value="DNA repair protein MutS, domain I"/>
    <property type="match status" value="1"/>
</dbReference>
<evidence type="ECO:0000313" key="6">
    <source>
        <dbReference type="EMBL" id="GMH56230.1"/>
    </source>
</evidence>
<keyword evidence="3" id="KW-0067">ATP-binding</keyword>
<dbReference type="InterPro" id="IPR027417">
    <property type="entry name" value="P-loop_NTPase"/>
</dbReference>
<dbReference type="SUPFAM" id="SSF55271">
    <property type="entry name" value="DNA repair protein MutS, domain I"/>
    <property type="match status" value="1"/>
</dbReference>
<dbReference type="Pfam" id="PF01624">
    <property type="entry name" value="MutS_I"/>
    <property type="match status" value="1"/>
</dbReference>
<dbReference type="Proteomes" id="UP001165122">
    <property type="component" value="Unassembled WGS sequence"/>
</dbReference>
<dbReference type="Gene3D" id="3.40.1440.10">
    <property type="entry name" value="GIY-YIG endonuclease"/>
    <property type="match status" value="1"/>
</dbReference>
<dbReference type="AlphaFoldDB" id="A0A9W6ZUL1"/>
<keyword evidence="1" id="KW-0547">Nucleotide-binding</keyword>
<keyword evidence="4" id="KW-0238">DNA-binding</keyword>
<dbReference type="InterPro" id="IPR016151">
    <property type="entry name" value="DNA_mismatch_repair_MutS_N"/>
</dbReference>
<dbReference type="OrthoDB" id="189901at2759"/>
<proteinExistence type="predicted"/>
<name>A0A9W6ZUL1_9STRA</name>
<reference evidence="7" key="1">
    <citation type="journal article" date="2023" name="Commun. Biol.">
        <title>Genome analysis of Parmales, the sister group of diatoms, reveals the evolutionary specialization of diatoms from phago-mixotrophs to photoautotrophs.</title>
        <authorList>
            <person name="Ban H."/>
            <person name="Sato S."/>
            <person name="Yoshikawa S."/>
            <person name="Yamada K."/>
            <person name="Nakamura Y."/>
            <person name="Ichinomiya M."/>
            <person name="Sato N."/>
            <person name="Blanc-Mathieu R."/>
            <person name="Endo H."/>
            <person name="Kuwata A."/>
            <person name="Ogata H."/>
        </authorList>
    </citation>
    <scope>NUCLEOTIDE SEQUENCE [LARGE SCALE GENOMIC DNA]</scope>
    <source>
        <strain evidence="7">NIES 3700</strain>
    </source>
</reference>
<evidence type="ECO:0000259" key="5">
    <source>
        <dbReference type="PROSITE" id="PS50164"/>
    </source>
</evidence>
<dbReference type="PROSITE" id="PS50164">
    <property type="entry name" value="GIY_YIG"/>
    <property type="match status" value="1"/>
</dbReference>
<dbReference type="Pfam" id="PF00488">
    <property type="entry name" value="MutS_V"/>
    <property type="match status" value="1"/>
</dbReference>
<dbReference type="InterPro" id="IPR007695">
    <property type="entry name" value="DNA_mismatch_repair_MutS-lik_N"/>
</dbReference>
<dbReference type="InterPro" id="IPR035901">
    <property type="entry name" value="GIY-YIG_endonuc_sf"/>
</dbReference>
<sequence>MLTTSPSLTSLLSPSCPLGFVPPTSTPTKLVKYLQTEKQSLESTSKQYTLILCKVGDFYETYGVDSLLLTTVFSLQSMGGKLRSGFPLTNIQTTIDRILDKVDVRIAVYEEVGDDETGKMKRRECKGILSRGNSEYLYGLHLSPTIHPSSRTYSSPKLVHIHSCNLLGYTLSIYDSVLKGTKVFKNLSEFTAGFMIEGVSFEGGVVYYTGKSRPKFLFPDLGGRIRSKEYSIELVDNLSEAIQNSGVEYDENIITSHADSNDESCVIDKQTSVELGVIRSERIPDLISTLTELPRGRISNHFRELLSNPPPEKCRKIIRNIVSEFLRNEEGLEETVVLDEERIVRCLRSEETPTIMFLQILKSLRRGKLWLDWFEDPAIAEYVSWNVGRKVSLDELIKGGKRLEEIIERVIHDPDDDKFIVDNDRYGETDEQIYWVHPHSEDADKFGKDFSFKLNNYLNRNEKIYNNRIKQSTSPKINKIFNLASTSRNAVIKAVETDLLNIDKKGEIDNKFLKNVIFDVFNNDVYFRNKPEDWEEKEYVQVIDRNGKRLPRYTTENLRKKISTYKEVTQDCRSEVSKELKKLARDVMASERGHESLVDYLRVNLIFKSLEEHVRCSKSKNWTLLDDIDAQNPTSLKLNNFRPYWDETFVPNNIEISANDIVLLTAPNMSGKSTVMRAVTNIILLNMCGLLTPTSSGSAPSYSSIFFRGASSDVPVLGRSGFGNEMEDVKNMFEICDDKSWVVFDELGRGTSPKDGTAVGAAVMEKMAKDGIGGIFSTHLFGIVDIAKSFEGVVNMRMKSKVNELNEVEWCYELEEGVCDDSMAIATARRFGLPEEVVNRAIEFGKLVTQDGKVGDADLPGLNTASTSTATVDLPTAKKILSKHAPNSPTCIDINAAMLPPPSLEGRSCVYVLKIPPKSGDGNFSKYYVGETESINQRLKQHRSKRAKGYQYSKVQAAVVGIEGGKSKARLTETKVMKELEGLGFDLISKGDIDNKKFSSS</sequence>
<dbReference type="InterPro" id="IPR017261">
    <property type="entry name" value="DNA_mismatch_repair_MutS/MSH"/>
</dbReference>
<dbReference type="GO" id="GO:0005524">
    <property type="term" value="F:ATP binding"/>
    <property type="evidence" value="ECO:0007669"/>
    <property type="project" value="UniProtKB-KW"/>
</dbReference>
<feature type="domain" description="GIY-YIG" evidence="5">
    <location>
        <begin position="906"/>
        <end position="987"/>
    </location>
</feature>
<protein>
    <recommendedName>
        <fullName evidence="5">GIY-YIG domain-containing protein</fullName>
    </recommendedName>
</protein>
<dbReference type="GO" id="GO:0030983">
    <property type="term" value="F:mismatched DNA binding"/>
    <property type="evidence" value="ECO:0007669"/>
    <property type="project" value="InterPro"/>
</dbReference>
<evidence type="ECO:0000313" key="7">
    <source>
        <dbReference type="Proteomes" id="UP001165122"/>
    </source>
</evidence>
<organism evidence="6 7">
    <name type="scientific">Triparma laevis f. longispina</name>
    <dbReference type="NCBI Taxonomy" id="1714387"/>
    <lineage>
        <taxon>Eukaryota</taxon>
        <taxon>Sar</taxon>
        <taxon>Stramenopiles</taxon>
        <taxon>Ochrophyta</taxon>
        <taxon>Bolidophyceae</taxon>
        <taxon>Parmales</taxon>
        <taxon>Triparmaceae</taxon>
        <taxon>Triparma</taxon>
    </lineage>
</organism>
<dbReference type="InterPro" id="IPR053276">
    <property type="entry name" value="MtDNA_mismatch_repair_MutS"/>
</dbReference>
<dbReference type="PANTHER" id="PTHR48448">
    <property type="entry name" value="MUTL PROTEIN ISOFORM 1"/>
    <property type="match status" value="1"/>
</dbReference>
<dbReference type="EMBL" id="BRXW01000451">
    <property type="protein sequence ID" value="GMH56230.1"/>
    <property type="molecule type" value="Genomic_DNA"/>
</dbReference>
<evidence type="ECO:0000256" key="1">
    <source>
        <dbReference type="ARBA" id="ARBA00022741"/>
    </source>
</evidence>
<keyword evidence="7" id="KW-1185">Reference proteome</keyword>
<accession>A0A9W6ZUL1</accession>
<gene>
    <name evidence="6" type="ORF">TrLO_g5435</name>
</gene>
<evidence type="ECO:0000256" key="3">
    <source>
        <dbReference type="ARBA" id="ARBA00022840"/>
    </source>
</evidence>
<comment type="caution">
    <text evidence="6">The sequence shown here is derived from an EMBL/GenBank/DDBJ whole genome shotgun (WGS) entry which is preliminary data.</text>
</comment>
<evidence type="ECO:0000256" key="2">
    <source>
        <dbReference type="ARBA" id="ARBA00022763"/>
    </source>
</evidence>
<dbReference type="PANTHER" id="PTHR48448:SF1">
    <property type="entry name" value="MUTL PROTEIN ISOFORM 1"/>
    <property type="match status" value="1"/>
</dbReference>
<dbReference type="InterPro" id="IPR000432">
    <property type="entry name" value="DNA_mismatch_repair_MutS_C"/>
</dbReference>
<evidence type="ECO:0000256" key="4">
    <source>
        <dbReference type="ARBA" id="ARBA00023125"/>
    </source>
</evidence>
<dbReference type="PIRSF" id="PIRSF037677">
    <property type="entry name" value="DNA_mis_repair_Msh6"/>
    <property type="match status" value="1"/>
</dbReference>
<dbReference type="SUPFAM" id="SSF52540">
    <property type="entry name" value="P-loop containing nucleoside triphosphate hydrolases"/>
    <property type="match status" value="1"/>
</dbReference>